<feature type="transmembrane region" description="Helical" evidence="15">
    <location>
        <begin position="222"/>
        <end position="244"/>
    </location>
</feature>
<feature type="domain" description="Histidine kinase" evidence="16">
    <location>
        <begin position="313"/>
        <end position="528"/>
    </location>
</feature>
<evidence type="ECO:0000256" key="5">
    <source>
        <dbReference type="ARBA" id="ARBA00022553"/>
    </source>
</evidence>
<dbReference type="InterPro" id="IPR036097">
    <property type="entry name" value="HisK_dim/P_sf"/>
</dbReference>
<keyword evidence="12" id="KW-0902">Two-component regulatory system</keyword>
<evidence type="ECO:0000256" key="13">
    <source>
        <dbReference type="ARBA" id="ARBA00023136"/>
    </source>
</evidence>
<evidence type="ECO:0000259" key="16">
    <source>
        <dbReference type="PROSITE" id="PS50109"/>
    </source>
</evidence>
<dbReference type="RefSeq" id="WP_213655808.1">
    <property type="nucleotide sequence ID" value="NZ_BOSL01000012.1"/>
</dbReference>
<keyword evidence="13 15" id="KW-0472">Membrane</keyword>
<dbReference type="Gene3D" id="3.30.565.10">
    <property type="entry name" value="Histidine kinase-like ATPase, C-terminal domain"/>
    <property type="match status" value="1"/>
</dbReference>
<dbReference type="SMART" id="SM00387">
    <property type="entry name" value="HATPase_c"/>
    <property type="match status" value="1"/>
</dbReference>
<protein>
    <recommendedName>
        <fullName evidence="3">histidine kinase</fullName>
        <ecNumber evidence="3">2.7.13.3</ecNumber>
    </recommendedName>
</protein>
<keyword evidence="11 15" id="KW-1133">Transmembrane helix</keyword>
<dbReference type="PANTHER" id="PTHR45436">
    <property type="entry name" value="SENSOR HISTIDINE KINASE YKOH"/>
    <property type="match status" value="1"/>
</dbReference>
<dbReference type="PROSITE" id="PS50109">
    <property type="entry name" value="HIS_KIN"/>
    <property type="match status" value="1"/>
</dbReference>
<dbReference type="GO" id="GO:0016301">
    <property type="term" value="F:kinase activity"/>
    <property type="evidence" value="ECO:0007669"/>
    <property type="project" value="UniProtKB-KW"/>
</dbReference>
<name>A0ABQ4MEW7_9BACL</name>
<dbReference type="EMBL" id="BOSL01000012">
    <property type="protein sequence ID" value="GIP54541.1"/>
    <property type="molecule type" value="Genomic_DNA"/>
</dbReference>
<dbReference type="EC" id="2.7.13.3" evidence="3"/>
<accession>A0ABQ4MEW7</accession>
<evidence type="ECO:0000256" key="6">
    <source>
        <dbReference type="ARBA" id="ARBA00022679"/>
    </source>
</evidence>
<reference evidence="18 19" key="1">
    <citation type="submission" date="2021-03" db="EMBL/GenBank/DDBJ databases">
        <title>Antimicrobial resistance genes in bacteria isolated from Japanese honey, and their potential for conferring macrolide and lincosamide resistance in the American foulbrood pathogen Paenibacillus larvae.</title>
        <authorList>
            <person name="Okamoto M."/>
            <person name="Kumagai M."/>
            <person name="Kanamori H."/>
            <person name="Takamatsu D."/>
        </authorList>
    </citation>
    <scope>NUCLEOTIDE SEQUENCE [LARGE SCALE GENOMIC DNA]</scope>
    <source>
        <strain evidence="18 19">J42TS3</strain>
    </source>
</reference>
<dbReference type="PANTHER" id="PTHR45436:SF5">
    <property type="entry name" value="SENSOR HISTIDINE KINASE TRCS"/>
    <property type="match status" value="1"/>
</dbReference>
<keyword evidence="8" id="KW-0547">Nucleotide-binding</keyword>
<dbReference type="InterPro" id="IPR004358">
    <property type="entry name" value="Sig_transdc_His_kin-like_C"/>
</dbReference>
<evidence type="ECO:0000313" key="19">
    <source>
        <dbReference type="Proteomes" id="UP000679992"/>
    </source>
</evidence>
<keyword evidence="6" id="KW-0808">Transferase</keyword>
<comment type="caution">
    <text evidence="18">The sequence shown here is derived from an EMBL/GenBank/DDBJ whole genome shotgun (WGS) entry which is preliminary data.</text>
</comment>
<dbReference type="InterPro" id="IPR005467">
    <property type="entry name" value="His_kinase_dom"/>
</dbReference>
<evidence type="ECO:0000256" key="11">
    <source>
        <dbReference type="ARBA" id="ARBA00022989"/>
    </source>
</evidence>
<dbReference type="PRINTS" id="PR00344">
    <property type="entry name" value="BCTRLSENSOR"/>
</dbReference>
<evidence type="ECO:0000256" key="12">
    <source>
        <dbReference type="ARBA" id="ARBA00023012"/>
    </source>
</evidence>
<dbReference type="Gene3D" id="1.10.287.130">
    <property type="match status" value="1"/>
</dbReference>
<dbReference type="PROSITE" id="PS50885">
    <property type="entry name" value="HAMP"/>
    <property type="match status" value="1"/>
</dbReference>
<dbReference type="Pfam" id="PF00672">
    <property type="entry name" value="HAMP"/>
    <property type="match status" value="1"/>
</dbReference>
<organism evidence="18 19">
    <name type="scientific">Paenibacillus vini</name>
    <dbReference type="NCBI Taxonomy" id="1476024"/>
    <lineage>
        <taxon>Bacteria</taxon>
        <taxon>Bacillati</taxon>
        <taxon>Bacillota</taxon>
        <taxon>Bacilli</taxon>
        <taxon>Bacillales</taxon>
        <taxon>Paenibacillaceae</taxon>
        <taxon>Paenibacillus</taxon>
    </lineage>
</organism>
<dbReference type="SUPFAM" id="SSF158472">
    <property type="entry name" value="HAMP domain-like"/>
    <property type="match status" value="1"/>
</dbReference>
<feature type="domain" description="HAMP" evidence="17">
    <location>
        <begin position="245"/>
        <end position="298"/>
    </location>
</feature>
<dbReference type="SUPFAM" id="SSF55874">
    <property type="entry name" value="ATPase domain of HSP90 chaperone/DNA topoisomerase II/histidine kinase"/>
    <property type="match status" value="1"/>
</dbReference>
<dbReference type="Gene3D" id="6.10.340.10">
    <property type="match status" value="1"/>
</dbReference>
<dbReference type="CDD" id="cd00082">
    <property type="entry name" value="HisKA"/>
    <property type="match status" value="1"/>
</dbReference>
<dbReference type="InterPro" id="IPR036890">
    <property type="entry name" value="HATPase_C_sf"/>
</dbReference>
<dbReference type="SMART" id="SM00304">
    <property type="entry name" value="HAMP"/>
    <property type="match status" value="1"/>
</dbReference>
<evidence type="ECO:0000256" key="15">
    <source>
        <dbReference type="SAM" id="Phobius"/>
    </source>
</evidence>
<proteinExistence type="predicted"/>
<dbReference type="CDD" id="cd00075">
    <property type="entry name" value="HATPase"/>
    <property type="match status" value="1"/>
</dbReference>
<dbReference type="SUPFAM" id="SSF47384">
    <property type="entry name" value="Homodimeric domain of signal transducing histidine kinase"/>
    <property type="match status" value="1"/>
</dbReference>
<dbReference type="Pfam" id="PF00512">
    <property type="entry name" value="HisKA"/>
    <property type="match status" value="1"/>
</dbReference>
<evidence type="ECO:0000256" key="1">
    <source>
        <dbReference type="ARBA" id="ARBA00000085"/>
    </source>
</evidence>
<evidence type="ECO:0000259" key="17">
    <source>
        <dbReference type="PROSITE" id="PS50885"/>
    </source>
</evidence>
<evidence type="ECO:0000256" key="4">
    <source>
        <dbReference type="ARBA" id="ARBA00022475"/>
    </source>
</evidence>
<evidence type="ECO:0000256" key="8">
    <source>
        <dbReference type="ARBA" id="ARBA00022741"/>
    </source>
</evidence>
<evidence type="ECO:0000256" key="10">
    <source>
        <dbReference type="ARBA" id="ARBA00022840"/>
    </source>
</evidence>
<gene>
    <name evidence="18" type="ORF">J42TS3_35760</name>
</gene>
<dbReference type="Proteomes" id="UP000679992">
    <property type="component" value="Unassembled WGS sequence"/>
</dbReference>
<keyword evidence="10" id="KW-0067">ATP-binding</keyword>
<sequence>MKLKNWGGALRRLAFPRSLRSQLLSRSLFILALLLLLIGTVQFVVMKNFLYSNQAETLLSQIRSLPKELLMNGNVFPARRVRDEAAAPAMPQPTQPADGSSSSESPGIPDQSWLPDTSGIGERGPFLFLPDTSLALISKDGEFISRSNESGLPAPQLSEEEYASILKQWENKKAVAYKIAQDHNGNEQLLVFRPAEGPWDWDRLIQMGIATAPLKAIALRQLSIFIILSLLALGAGLMLYLPVLRKTLNPLDRMVSTVEALDAGNLDRRFPSSLGQTEIDRLAKSFNGMLERLQTSFATEREAKEQMRRFIADASHELRTPLTSIHGFLEVLLRGAVDKPEQLNAALNSMLGEAKRMKKLVEDLLMLAKLDRQPVVNRTETRLDTLVEEMEPHLRMLAGDRTVSFSLTPDIKSMVDCDKIKQVILNLFHNAVQHTDPTKGAITVTLTMPAKNLARLSVQDNGPGIPAEHLPHVFERFYRSEISRTRKQGGAGLGLSISQSIVQAHGGRIDVQSTAGTGATFWVELPVL</sequence>
<evidence type="ECO:0000256" key="14">
    <source>
        <dbReference type="SAM" id="MobiDB-lite"/>
    </source>
</evidence>
<dbReference type="CDD" id="cd06225">
    <property type="entry name" value="HAMP"/>
    <property type="match status" value="1"/>
</dbReference>
<evidence type="ECO:0000256" key="3">
    <source>
        <dbReference type="ARBA" id="ARBA00012438"/>
    </source>
</evidence>
<evidence type="ECO:0000256" key="9">
    <source>
        <dbReference type="ARBA" id="ARBA00022777"/>
    </source>
</evidence>
<keyword evidence="19" id="KW-1185">Reference proteome</keyword>
<comment type="subcellular location">
    <subcellularLocation>
        <location evidence="2">Cell membrane</location>
        <topology evidence="2">Multi-pass membrane protein</topology>
    </subcellularLocation>
</comment>
<keyword evidence="7 15" id="KW-0812">Transmembrane</keyword>
<comment type="catalytic activity">
    <reaction evidence="1">
        <text>ATP + protein L-histidine = ADP + protein N-phospho-L-histidine.</text>
        <dbReference type="EC" id="2.7.13.3"/>
    </reaction>
</comment>
<dbReference type="InterPro" id="IPR003594">
    <property type="entry name" value="HATPase_dom"/>
</dbReference>
<dbReference type="InterPro" id="IPR003660">
    <property type="entry name" value="HAMP_dom"/>
</dbReference>
<evidence type="ECO:0000256" key="2">
    <source>
        <dbReference type="ARBA" id="ARBA00004651"/>
    </source>
</evidence>
<feature type="region of interest" description="Disordered" evidence="14">
    <location>
        <begin position="86"/>
        <end position="115"/>
    </location>
</feature>
<keyword evidence="4" id="KW-1003">Cell membrane</keyword>
<dbReference type="Pfam" id="PF02518">
    <property type="entry name" value="HATPase_c"/>
    <property type="match status" value="1"/>
</dbReference>
<dbReference type="InterPro" id="IPR003661">
    <property type="entry name" value="HisK_dim/P_dom"/>
</dbReference>
<dbReference type="InterPro" id="IPR050428">
    <property type="entry name" value="TCS_sensor_his_kinase"/>
</dbReference>
<keyword evidence="9 18" id="KW-0418">Kinase</keyword>
<evidence type="ECO:0000256" key="7">
    <source>
        <dbReference type="ARBA" id="ARBA00022692"/>
    </source>
</evidence>
<evidence type="ECO:0000313" key="18">
    <source>
        <dbReference type="EMBL" id="GIP54541.1"/>
    </source>
</evidence>
<dbReference type="SMART" id="SM00388">
    <property type="entry name" value="HisKA"/>
    <property type="match status" value="1"/>
</dbReference>
<keyword evidence="5" id="KW-0597">Phosphoprotein</keyword>